<feature type="transmembrane region" description="Helical" evidence="7">
    <location>
        <begin position="77"/>
        <end position="100"/>
    </location>
</feature>
<dbReference type="PANTHER" id="PTHR43731">
    <property type="entry name" value="RHOMBOID PROTEASE"/>
    <property type="match status" value="1"/>
</dbReference>
<dbReference type="PANTHER" id="PTHR43731:SF14">
    <property type="entry name" value="PRESENILIN-ASSOCIATED RHOMBOID-LIKE PROTEIN, MITOCHONDRIAL"/>
    <property type="match status" value="1"/>
</dbReference>
<feature type="transmembrane region" description="Helical" evidence="7">
    <location>
        <begin position="106"/>
        <end position="125"/>
    </location>
</feature>
<keyword evidence="6 7" id="KW-0472">Membrane</keyword>
<evidence type="ECO:0000256" key="7">
    <source>
        <dbReference type="SAM" id="Phobius"/>
    </source>
</evidence>
<evidence type="ECO:0000259" key="8">
    <source>
        <dbReference type="Pfam" id="PF01694"/>
    </source>
</evidence>
<dbReference type="GO" id="GO:0016020">
    <property type="term" value="C:membrane"/>
    <property type="evidence" value="ECO:0007669"/>
    <property type="project" value="UniProtKB-SubCell"/>
</dbReference>
<proteinExistence type="inferred from homology"/>
<feature type="transmembrane region" description="Helical" evidence="7">
    <location>
        <begin position="42"/>
        <end position="65"/>
    </location>
</feature>
<keyword evidence="5 7" id="KW-1133">Transmembrane helix</keyword>
<reference evidence="9" key="1">
    <citation type="journal article" date="2015" name="Nature">
        <title>rRNA introns, odd ribosomes, and small enigmatic genomes across a large radiation of phyla.</title>
        <authorList>
            <person name="Brown C.T."/>
            <person name="Hug L.A."/>
            <person name="Thomas B.C."/>
            <person name="Sharon I."/>
            <person name="Castelle C.J."/>
            <person name="Singh A."/>
            <person name="Wilkins M.J."/>
            <person name="Williams K.H."/>
            <person name="Banfield J.F."/>
        </authorList>
    </citation>
    <scope>NUCLEOTIDE SEQUENCE [LARGE SCALE GENOMIC DNA]</scope>
</reference>
<dbReference type="InterPro" id="IPR035952">
    <property type="entry name" value="Rhomboid-like_sf"/>
</dbReference>
<dbReference type="InterPro" id="IPR022764">
    <property type="entry name" value="Peptidase_S54_rhomboid_dom"/>
</dbReference>
<dbReference type="AlphaFoldDB" id="A0A0G0GUY9"/>
<dbReference type="EMBL" id="LBTH01000045">
    <property type="protein sequence ID" value="KKQ34828.1"/>
    <property type="molecule type" value="Genomic_DNA"/>
</dbReference>
<keyword evidence="4" id="KW-0378">Hydrolase</keyword>
<dbReference type="Pfam" id="PF01694">
    <property type="entry name" value="Rhomboid"/>
    <property type="match status" value="1"/>
</dbReference>
<comment type="similarity">
    <text evidence="2">Belongs to the peptidase S54 family.</text>
</comment>
<evidence type="ECO:0000256" key="4">
    <source>
        <dbReference type="ARBA" id="ARBA00022801"/>
    </source>
</evidence>
<dbReference type="GO" id="GO:0004252">
    <property type="term" value="F:serine-type endopeptidase activity"/>
    <property type="evidence" value="ECO:0007669"/>
    <property type="project" value="InterPro"/>
</dbReference>
<name>A0A0G0GUY9_9BACT</name>
<sequence length="214" mass="23698">MFFVATFFGILFGNYLDSLDFLGADVYQFILHGEVWRLLTSAFLHANIFHLLVNMYALFALGSFYERTFGGRSMFSLYVFAGVGGSIMSTLISLVGVVIGLKDPDIYTLGVGASGALFGILGFFIISKNVSLDKQRLYSILFLNIFIGIIFAGLIDNWAHMGGLLVGLLLGFIDNRVSYKKRAGLDNTLFYSSLVLVIISFIGLIIYNIFQITK</sequence>
<dbReference type="InterPro" id="IPR050925">
    <property type="entry name" value="Rhomboid_protease_S54"/>
</dbReference>
<comment type="caution">
    <text evidence="9">The sequence shown here is derived from an EMBL/GenBank/DDBJ whole genome shotgun (WGS) entry which is preliminary data.</text>
</comment>
<dbReference type="Proteomes" id="UP000034852">
    <property type="component" value="Unassembled WGS sequence"/>
</dbReference>
<protein>
    <submittedName>
        <fullName evidence="9">Rhomboid family protein</fullName>
    </submittedName>
</protein>
<feature type="transmembrane region" description="Helical" evidence="7">
    <location>
        <begin position="137"/>
        <end position="155"/>
    </location>
</feature>
<dbReference type="Gene3D" id="1.20.1540.10">
    <property type="entry name" value="Rhomboid-like"/>
    <property type="match status" value="1"/>
</dbReference>
<evidence type="ECO:0000313" key="10">
    <source>
        <dbReference type="Proteomes" id="UP000034852"/>
    </source>
</evidence>
<keyword evidence="3 7" id="KW-0812">Transmembrane</keyword>
<dbReference type="SUPFAM" id="SSF144091">
    <property type="entry name" value="Rhomboid-like"/>
    <property type="match status" value="1"/>
</dbReference>
<comment type="subcellular location">
    <subcellularLocation>
        <location evidence="1">Membrane</location>
        <topology evidence="1">Multi-pass membrane protein</topology>
    </subcellularLocation>
</comment>
<feature type="transmembrane region" description="Helical" evidence="7">
    <location>
        <begin position="189"/>
        <end position="210"/>
    </location>
</feature>
<evidence type="ECO:0000256" key="2">
    <source>
        <dbReference type="ARBA" id="ARBA00009045"/>
    </source>
</evidence>
<organism evidence="9 10">
    <name type="scientific">candidate division WS6 bacterium GW2011_GWA2_37_6</name>
    <dbReference type="NCBI Taxonomy" id="1619087"/>
    <lineage>
        <taxon>Bacteria</taxon>
        <taxon>Candidatus Dojkabacteria</taxon>
    </lineage>
</organism>
<accession>A0A0G0GUY9</accession>
<evidence type="ECO:0000313" key="9">
    <source>
        <dbReference type="EMBL" id="KKQ34828.1"/>
    </source>
</evidence>
<feature type="domain" description="Peptidase S54 rhomboid" evidence="8">
    <location>
        <begin position="33"/>
        <end position="174"/>
    </location>
</feature>
<evidence type="ECO:0000256" key="6">
    <source>
        <dbReference type="ARBA" id="ARBA00023136"/>
    </source>
</evidence>
<evidence type="ECO:0000256" key="1">
    <source>
        <dbReference type="ARBA" id="ARBA00004141"/>
    </source>
</evidence>
<evidence type="ECO:0000256" key="5">
    <source>
        <dbReference type="ARBA" id="ARBA00022989"/>
    </source>
</evidence>
<gene>
    <name evidence="9" type="ORF">US52_C0045G0003</name>
</gene>
<evidence type="ECO:0000256" key="3">
    <source>
        <dbReference type="ARBA" id="ARBA00022692"/>
    </source>
</evidence>